<evidence type="ECO:0000256" key="1">
    <source>
        <dbReference type="SAM" id="MobiDB-lite"/>
    </source>
</evidence>
<sequence length="296" mass="33808">MLKVETVVREIRYSRVKKFGQKKMHLIIMFKIVAICYFLFITFNFASSYTGASFNKTVAITGFLAATIPEEDKSILLRFVDDKDKVIQSCGKVRISSVAQNEGDDLAEALHYEIYFIAQGDPMNGEKISQGKIPALKSKSQFQLAYNAEKPGNYKFNVLMNTNDDVWSKNIQVICKKNEQLDQPANDSDQNLNEDKAAQPSEHSKQEQKQLPVEEPIRENNGKENEVKKEQSNETLMKENENQENHSKDEMKENGAQQIEQNKTETKSNDIHLKEQQSAKQEQVSNALEQNEPPLQ</sequence>
<dbReference type="AlphaFoldDB" id="A0A223E4A2"/>
<feature type="compositionally biased region" description="Basic and acidic residues" evidence="1">
    <location>
        <begin position="215"/>
        <end position="253"/>
    </location>
</feature>
<feature type="compositionally biased region" description="Basic and acidic residues" evidence="1">
    <location>
        <begin position="262"/>
        <end position="277"/>
    </location>
</feature>
<keyword evidence="2" id="KW-1133">Transmembrane helix</keyword>
<evidence type="ECO:0000313" key="4">
    <source>
        <dbReference type="Proteomes" id="UP000214606"/>
    </source>
</evidence>
<dbReference type="NCBIfam" id="TIGR04087">
    <property type="entry name" value="YqxM_for_SipW"/>
    <property type="match status" value="1"/>
</dbReference>
<evidence type="ECO:0000256" key="2">
    <source>
        <dbReference type="SAM" id="Phobius"/>
    </source>
</evidence>
<proteinExistence type="predicted"/>
<feature type="region of interest" description="Disordered" evidence="1">
    <location>
        <begin position="181"/>
        <end position="296"/>
    </location>
</feature>
<dbReference type="EMBL" id="CP017703">
    <property type="protein sequence ID" value="ASS90082.1"/>
    <property type="molecule type" value="Genomic_DNA"/>
</dbReference>
<keyword evidence="2" id="KW-0812">Transmembrane</keyword>
<dbReference type="KEGG" id="apak:AP3564_07425"/>
<dbReference type="Proteomes" id="UP000214606">
    <property type="component" value="Chromosome"/>
</dbReference>
<keyword evidence="2" id="KW-0472">Membrane</keyword>
<reference evidence="3 4" key="1">
    <citation type="submission" date="2016-10" db="EMBL/GenBank/DDBJ databases">
        <title>The whole genome sequencing and assembly of Aeribacillus pallidus KCTC3564 strain.</title>
        <authorList>
            <person name="Lee Y.-J."/>
            <person name="Park M.-K."/>
            <person name="Yi H."/>
            <person name="Bahn Y.-S."/>
            <person name="Kim J.F."/>
            <person name="Lee D.-W."/>
        </authorList>
    </citation>
    <scope>NUCLEOTIDE SEQUENCE [LARGE SCALE GENOMIC DNA]</scope>
    <source>
        <strain evidence="3 4">KCTC3564</strain>
    </source>
</reference>
<feature type="compositionally biased region" description="Basic and acidic residues" evidence="1">
    <location>
        <begin position="193"/>
        <end position="208"/>
    </location>
</feature>
<protein>
    <submittedName>
        <fullName evidence="3">Amyloid fiber anchoring/assembly protein TapA</fullName>
    </submittedName>
</protein>
<feature type="transmembrane region" description="Helical" evidence="2">
    <location>
        <begin position="24"/>
        <end position="46"/>
    </location>
</feature>
<name>A0A223E4A2_9BACI</name>
<feature type="compositionally biased region" description="Polar residues" evidence="1">
    <location>
        <begin position="278"/>
        <end position="289"/>
    </location>
</feature>
<evidence type="ECO:0000313" key="3">
    <source>
        <dbReference type="EMBL" id="ASS90082.1"/>
    </source>
</evidence>
<accession>A0A223E4A2</accession>
<gene>
    <name evidence="3" type="ORF">AP3564_07425</name>
</gene>
<dbReference type="InterPro" id="IPR023848">
    <property type="entry name" value="TasA"/>
</dbReference>
<organism evidence="3 4">
    <name type="scientific">Aeribacillus pallidus</name>
    <dbReference type="NCBI Taxonomy" id="33936"/>
    <lineage>
        <taxon>Bacteria</taxon>
        <taxon>Bacillati</taxon>
        <taxon>Bacillota</taxon>
        <taxon>Bacilli</taxon>
        <taxon>Bacillales</taxon>
        <taxon>Bacillaceae</taxon>
        <taxon>Aeribacillus</taxon>
    </lineage>
</organism>
<dbReference type="GO" id="GO:0097311">
    <property type="term" value="C:bacterial biofilm matrix"/>
    <property type="evidence" value="ECO:0007669"/>
    <property type="project" value="InterPro"/>
</dbReference>
<feature type="compositionally biased region" description="Polar residues" evidence="1">
    <location>
        <begin position="181"/>
        <end position="191"/>
    </location>
</feature>